<organism evidence="2 3">
    <name type="scientific">Sulfolobus tengchongensis</name>
    <dbReference type="NCBI Taxonomy" id="207809"/>
    <lineage>
        <taxon>Archaea</taxon>
        <taxon>Thermoproteota</taxon>
        <taxon>Thermoprotei</taxon>
        <taxon>Sulfolobales</taxon>
        <taxon>Sulfolobaceae</taxon>
        <taxon>Sulfolobus</taxon>
    </lineage>
</organism>
<evidence type="ECO:0000256" key="1">
    <source>
        <dbReference type="SAM" id="Coils"/>
    </source>
</evidence>
<gene>
    <name evidence="2" type="ORF">V6M85_02425</name>
</gene>
<dbReference type="PANTHER" id="PTHR38753:SF1">
    <property type="entry name" value="SLR1441 PROTEIN"/>
    <property type="match status" value="1"/>
</dbReference>
<dbReference type="InterPro" id="IPR011335">
    <property type="entry name" value="Restrct_endonuc-II-like"/>
</dbReference>
<protein>
    <submittedName>
        <fullName evidence="2">DUF3782 domain-containing protein</fullName>
    </submittedName>
</protein>
<dbReference type="Pfam" id="PF07788">
    <property type="entry name" value="PDDEXK_10"/>
    <property type="match status" value="1"/>
</dbReference>
<name>A0AAX4L2W0_9CREN</name>
<dbReference type="Gene3D" id="1.20.1270.60">
    <property type="entry name" value="Arfaptin homology (AH) domain/BAR domain"/>
    <property type="match status" value="1"/>
</dbReference>
<dbReference type="EMBL" id="CP146016">
    <property type="protein sequence ID" value="WWQ60958.1"/>
    <property type="molecule type" value="Genomic_DNA"/>
</dbReference>
<dbReference type="GeneID" id="89335587"/>
<accession>A0AAX4L2W0</accession>
<dbReference type="InterPro" id="IPR012431">
    <property type="entry name" value="PDDEXK_10"/>
</dbReference>
<dbReference type="PANTHER" id="PTHR38753">
    <property type="entry name" value="SLR1441 PROTEIN"/>
    <property type="match status" value="1"/>
</dbReference>
<proteinExistence type="predicted"/>
<dbReference type="SUPFAM" id="SSF52980">
    <property type="entry name" value="Restriction endonuclease-like"/>
    <property type="match status" value="1"/>
</dbReference>
<sequence length="293" mass="34146">MELKDQIIRLIKEDAEFRKALTELLGLFDINVTINDLKEILKGILDTVNKLAEAQRKSEERLSKLEENMALLAEAQKRTEEKIAELVEAQKRTEERLSKLEEAQRKSEEKIAELAEAQRKSEERLSKLEENMALLAEAQKRLFEKVEEMDKDIKRLDKTLSNLGNRWGVSYEYLIRNFFAEVLKQEGIDVNYLNRFTYKDDSGTYGLKGTIYEIDILAKDSKVYLIEVKSRGERDDIEWFNIKCEVLSKVFNFKNTIKMFLAVSVDNQAIKRAEELGIKLIYGEIYEVDQAKT</sequence>
<keyword evidence="1" id="KW-0175">Coiled coil</keyword>
<dbReference type="InterPro" id="IPR024271">
    <property type="entry name" value="DUF3782"/>
</dbReference>
<dbReference type="Pfam" id="PF12644">
    <property type="entry name" value="DUF3782"/>
    <property type="match status" value="1"/>
</dbReference>
<keyword evidence="3" id="KW-1185">Reference proteome</keyword>
<feature type="coiled-coil region" evidence="1">
    <location>
        <begin position="48"/>
        <end position="166"/>
    </location>
</feature>
<reference evidence="2 3" key="1">
    <citation type="submission" date="2024-02" db="EMBL/GenBank/DDBJ databases">
        <title>STSV induces naive adaptation in Sulfolobus.</title>
        <authorList>
            <person name="Xiang X."/>
            <person name="Song M."/>
        </authorList>
    </citation>
    <scope>NUCLEOTIDE SEQUENCE [LARGE SCALE GENOMIC DNA]</scope>
    <source>
        <strain evidence="2 3">RT2</strain>
    </source>
</reference>
<evidence type="ECO:0000313" key="2">
    <source>
        <dbReference type="EMBL" id="WWQ60958.1"/>
    </source>
</evidence>
<dbReference type="InterPro" id="IPR027267">
    <property type="entry name" value="AH/BAR_dom_sf"/>
</dbReference>
<dbReference type="RefSeq" id="WP_338602540.1">
    <property type="nucleotide sequence ID" value="NZ_CP146016.1"/>
</dbReference>
<evidence type="ECO:0000313" key="3">
    <source>
        <dbReference type="Proteomes" id="UP001432202"/>
    </source>
</evidence>
<dbReference type="Proteomes" id="UP001432202">
    <property type="component" value="Chromosome"/>
</dbReference>
<dbReference type="AlphaFoldDB" id="A0AAX4L2W0"/>